<dbReference type="EMBL" id="JROU02001904">
    <property type="protein sequence ID" value="OEH74856.1"/>
    <property type="molecule type" value="Genomic_DNA"/>
</dbReference>
<dbReference type="InParanoid" id="A0A1D3CUI0"/>
<organism evidence="2 3">
    <name type="scientific">Cyclospora cayetanensis</name>
    <dbReference type="NCBI Taxonomy" id="88456"/>
    <lineage>
        <taxon>Eukaryota</taxon>
        <taxon>Sar</taxon>
        <taxon>Alveolata</taxon>
        <taxon>Apicomplexa</taxon>
        <taxon>Conoidasida</taxon>
        <taxon>Coccidia</taxon>
        <taxon>Eucoccidiorida</taxon>
        <taxon>Eimeriorina</taxon>
        <taxon>Eimeriidae</taxon>
        <taxon>Cyclospora</taxon>
    </lineage>
</organism>
<dbReference type="Proteomes" id="UP000095192">
    <property type="component" value="Unassembled WGS sequence"/>
</dbReference>
<feature type="compositionally biased region" description="Basic and acidic residues" evidence="1">
    <location>
        <begin position="269"/>
        <end position="285"/>
    </location>
</feature>
<dbReference type="AlphaFoldDB" id="A0A1D3CUI0"/>
<feature type="compositionally biased region" description="Polar residues" evidence="1">
    <location>
        <begin position="246"/>
        <end position="260"/>
    </location>
</feature>
<reference evidence="2 3" key="1">
    <citation type="journal article" date="2016" name="BMC Genomics">
        <title>Comparative genomics reveals Cyclospora cayetanensis possesses coccidia-like metabolism and invasion components but unique surface antigens.</title>
        <authorList>
            <person name="Liu S."/>
            <person name="Wang L."/>
            <person name="Zheng H."/>
            <person name="Xu Z."/>
            <person name="Roellig D.M."/>
            <person name="Li N."/>
            <person name="Frace M.A."/>
            <person name="Tang K."/>
            <person name="Arrowood M.J."/>
            <person name="Moss D.M."/>
            <person name="Zhang L."/>
            <person name="Feng Y."/>
            <person name="Xiao L."/>
        </authorList>
    </citation>
    <scope>NUCLEOTIDE SEQUENCE [LARGE SCALE GENOMIC DNA]</scope>
    <source>
        <strain evidence="2 3">CHN_HEN01</strain>
    </source>
</reference>
<feature type="region of interest" description="Disordered" evidence="1">
    <location>
        <begin position="233"/>
        <end position="289"/>
    </location>
</feature>
<keyword evidence="3" id="KW-1185">Reference proteome</keyword>
<feature type="compositionally biased region" description="Basic and acidic residues" evidence="1">
    <location>
        <begin position="108"/>
        <end position="117"/>
    </location>
</feature>
<comment type="caution">
    <text evidence="2">The sequence shown here is derived from an EMBL/GenBank/DDBJ whole genome shotgun (WGS) entry which is preliminary data.</text>
</comment>
<evidence type="ECO:0000256" key="1">
    <source>
        <dbReference type="SAM" id="MobiDB-lite"/>
    </source>
</evidence>
<accession>A0A1D3CUI0</accession>
<feature type="region of interest" description="Disordered" evidence="1">
    <location>
        <begin position="93"/>
        <end position="128"/>
    </location>
</feature>
<gene>
    <name evidence="2" type="ORF">cyc_08431</name>
</gene>
<protein>
    <submittedName>
        <fullName evidence="2">Uncharacterized protein</fullName>
    </submittedName>
</protein>
<dbReference type="VEuPathDB" id="ToxoDB:cyc_08431"/>
<evidence type="ECO:0000313" key="3">
    <source>
        <dbReference type="Proteomes" id="UP000095192"/>
    </source>
</evidence>
<evidence type="ECO:0000313" key="2">
    <source>
        <dbReference type="EMBL" id="OEH74856.1"/>
    </source>
</evidence>
<sequence length="309" mass="34415">MHKTAQKGARRSKGDTQSLCACEEKALHEMPSKKLNMTVAYSHPVVVVVCLLRFLDKRLVDALPIDAEIVVALREGGISPPNSLIVDNHRERHTEAKQATDTAGEAVENSRNERDPARPTQQRSLRNPASIASFASKGAAPPNGKQVDWLAGGTARYAARDAATDAVKDAARDAARDIMSSTTKSRQLQLRLHPLDDGDGFVKRKAGRKKGYEAVYTGPVFNRAFQDDLKSKDERERLSFSLPSPKFTSRQNAESEQQESFEPATRQGVDAKEMGNREGEKGGERWHRHWIYKRSQTREIDASQAEIQR</sequence>
<proteinExistence type="predicted"/>
<name>A0A1D3CUI0_9EIME</name>